<evidence type="ECO:0000313" key="1">
    <source>
        <dbReference type="EMBL" id="QAT62534.1"/>
    </source>
</evidence>
<reference evidence="2" key="1">
    <citation type="submission" date="2019-01" db="EMBL/GenBank/DDBJ databases">
        <title>Draft genomes of a novel of Sporanaerobacter strains.</title>
        <authorList>
            <person name="Ma S."/>
        </authorList>
    </citation>
    <scope>NUCLEOTIDE SEQUENCE [LARGE SCALE GENOMIC DNA]</scope>
    <source>
        <strain evidence="2">NJN-17</strain>
    </source>
</reference>
<dbReference type="AlphaFoldDB" id="A0A410QF59"/>
<evidence type="ECO:0000313" key="2">
    <source>
        <dbReference type="Proteomes" id="UP000287969"/>
    </source>
</evidence>
<dbReference type="Proteomes" id="UP000287969">
    <property type="component" value="Chromosome"/>
</dbReference>
<keyword evidence="2" id="KW-1185">Reference proteome</keyword>
<sequence>MLYPGTILYQDYDKFNKLYGTRKIETVFWNKVHAYPMHLSYDQAKYLSLLVERLLNNYEKYDVCRKTTIGYNNISEKEYLSLLLKGDDYYNLRFIIDDNVFKMIREIEQ</sequence>
<gene>
    <name evidence="1" type="ORF">EQM13_13645</name>
</gene>
<protein>
    <submittedName>
        <fullName evidence="1">Uncharacterized protein</fullName>
    </submittedName>
</protein>
<dbReference type="EMBL" id="CP035282">
    <property type="protein sequence ID" value="QAT62534.1"/>
    <property type="molecule type" value="Genomic_DNA"/>
</dbReference>
<name>A0A410QF59_9FIRM</name>
<accession>A0A410QF59</accession>
<dbReference type="RefSeq" id="WP_071140902.1">
    <property type="nucleotide sequence ID" value="NZ_CP035282.1"/>
</dbReference>
<organism evidence="1 2">
    <name type="scientific">Acidilutibacter cellobiosedens</name>
    <dbReference type="NCBI Taxonomy" id="2507161"/>
    <lineage>
        <taxon>Bacteria</taxon>
        <taxon>Bacillati</taxon>
        <taxon>Bacillota</taxon>
        <taxon>Tissierellia</taxon>
        <taxon>Tissierellales</taxon>
        <taxon>Acidilutibacteraceae</taxon>
        <taxon>Acidilutibacter</taxon>
    </lineage>
</organism>
<proteinExistence type="predicted"/>
<dbReference type="KEGG" id="spoa:EQM13_13645"/>